<evidence type="ECO:0000256" key="2">
    <source>
        <dbReference type="ARBA" id="ARBA00022475"/>
    </source>
</evidence>
<name>A0A3D8GX88_9BACI</name>
<feature type="transmembrane region" description="Helical" evidence="6">
    <location>
        <begin position="40"/>
        <end position="61"/>
    </location>
</feature>
<proteinExistence type="predicted"/>
<gene>
    <name evidence="8" type="ORF">DRW41_04475</name>
</gene>
<keyword evidence="4 6" id="KW-1133">Transmembrane helix</keyword>
<dbReference type="OrthoDB" id="3243324at2"/>
<dbReference type="GO" id="GO:0005886">
    <property type="term" value="C:plasma membrane"/>
    <property type="evidence" value="ECO:0007669"/>
    <property type="project" value="UniProtKB-SubCell"/>
</dbReference>
<feature type="domain" description="Cardiolipin synthase N-terminal" evidence="7">
    <location>
        <begin position="21"/>
        <end position="63"/>
    </location>
</feature>
<evidence type="ECO:0000256" key="6">
    <source>
        <dbReference type="SAM" id="Phobius"/>
    </source>
</evidence>
<evidence type="ECO:0000256" key="4">
    <source>
        <dbReference type="ARBA" id="ARBA00022989"/>
    </source>
</evidence>
<keyword evidence="9" id="KW-1185">Reference proteome</keyword>
<dbReference type="InterPro" id="IPR027379">
    <property type="entry name" value="CLS_N"/>
</dbReference>
<dbReference type="RefSeq" id="WP_115450734.1">
    <property type="nucleotide sequence ID" value="NZ_QNQT01000001.1"/>
</dbReference>
<dbReference type="AlphaFoldDB" id="A0A3D8GX88"/>
<dbReference type="EMBL" id="QNQT01000001">
    <property type="protein sequence ID" value="RDU38819.1"/>
    <property type="molecule type" value="Genomic_DNA"/>
</dbReference>
<dbReference type="Pfam" id="PF13396">
    <property type="entry name" value="PLDc_N"/>
    <property type="match status" value="1"/>
</dbReference>
<keyword evidence="3 6" id="KW-0812">Transmembrane</keyword>
<keyword evidence="2" id="KW-1003">Cell membrane</keyword>
<organism evidence="8 9">
    <name type="scientific">Neobacillus piezotolerans</name>
    <dbReference type="NCBI Taxonomy" id="2259171"/>
    <lineage>
        <taxon>Bacteria</taxon>
        <taxon>Bacillati</taxon>
        <taxon>Bacillota</taxon>
        <taxon>Bacilli</taxon>
        <taxon>Bacillales</taxon>
        <taxon>Bacillaceae</taxon>
        <taxon>Neobacillus</taxon>
    </lineage>
</organism>
<evidence type="ECO:0000313" key="8">
    <source>
        <dbReference type="EMBL" id="RDU38819.1"/>
    </source>
</evidence>
<feature type="transmembrane region" description="Helical" evidence="6">
    <location>
        <begin position="7"/>
        <end position="28"/>
    </location>
</feature>
<sequence length="66" mass="7410">MEVANGIGMGLLLPIMLIQLVLLVVAIIDLIRTEETNGPKWLWALVILFIGFIGPIVYFIFGRRNN</sequence>
<comment type="caution">
    <text evidence="8">The sequence shown here is derived from an EMBL/GenBank/DDBJ whole genome shotgun (WGS) entry which is preliminary data.</text>
</comment>
<dbReference type="Proteomes" id="UP000257144">
    <property type="component" value="Unassembled WGS sequence"/>
</dbReference>
<evidence type="ECO:0000256" key="3">
    <source>
        <dbReference type="ARBA" id="ARBA00022692"/>
    </source>
</evidence>
<evidence type="ECO:0000313" key="9">
    <source>
        <dbReference type="Proteomes" id="UP000257144"/>
    </source>
</evidence>
<protein>
    <submittedName>
        <fullName evidence="8">Transcriptional regulator</fullName>
    </submittedName>
</protein>
<evidence type="ECO:0000259" key="7">
    <source>
        <dbReference type="Pfam" id="PF13396"/>
    </source>
</evidence>
<reference evidence="8 9" key="1">
    <citation type="submission" date="2018-07" db="EMBL/GenBank/DDBJ databases">
        <title>Bacillus sp. YLB-04 draft genome sequence.</title>
        <authorList>
            <person name="Yu L."/>
            <person name="Tang X."/>
        </authorList>
    </citation>
    <scope>NUCLEOTIDE SEQUENCE [LARGE SCALE GENOMIC DNA]</scope>
    <source>
        <strain evidence="8 9">YLB-04</strain>
    </source>
</reference>
<keyword evidence="5 6" id="KW-0472">Membrane</keyword>
<evidence type="ECO:0000256" key="1">
    <source>
        <dbReference type="ARBA" id="ARBA00004651"/>
    </source>
</evidence>
<accession>A0A3D8GX88</accession>
<comment type="subcellular location">
    <subcellularLocation>
        <location evidence="1">Cell membrane</location>
        <topology evidence="1">Multi-pass membrane protein</topology>
    </subcellularLocation>
</comment>
<evidence type="ECO:0000256" key="5">
    <source>
        <dbReference type="ARBA" id="ARBA00023136"/>
    </source>
</evidence>